<evidence type="ECO:0000256" key="2">
    <source>
        <dbReference type="ARBA" id="ARBA00022692"/>
    </source>
</evidence>
<reference evidence="6 7" key="1">
    <citation type="journal article" date="2015" name="Int. J. Syst. Evol. Microbiol.">
        <title>Novibacillus thermophilus gen. nov., sp. nov., a Gram-staining-negative and moderately thermophilic member of the family Thermoactinomycetaceae.</title>
        <authorList>
            <person name="Yang G."/>
            <person name="Chen J."/>
            <person name="Zhou S."/>
        </authorList>
    </citation>
    <scope>NUCLEOTIDE SEQUENCE [LARGE SCALE GENOMIC DNA]</scope>
    <source>
        <strain evidence="6 7">SG-1</strain>
    </source>
</reference>
<proteinExistence type="inferred from homology"/>
<keyword evidence="3 5" id="KW-1133">Transmembrane helix</keyword>
<keyword evidence="2 5" id="KW-0812">Transmembrane</keyword>
<keyword evidence="5" id="KW-0813">Transport</keyword>
<protein>
    <recommendedName>
        <fullName evidence="5">Sec-independent protein translocase protein TatC</fullName>
    </recommendedName>
</protein>
<keyword evidence="5" id="KW-0811">Translocation</keyword>
<comment type="similarity">
    <text evidence="5">Belongs to the TatC family.</text>
</comment>
<evidence type="ECO:0000313" key="6">
    <source>
        <dbReference type="EMBL" id="AQS54694.1"/>
    </source>
</evidence>
<dbReference type="AlphaFoldDB" id="A0A1U9K3U4"/>
<accession>A0A1U9K3U4</accession>
<dbReference type="GO" id="GO:0033281">
    <property type="term" value="C:TAT protein transport complex"/>
    <property type="evidence" value="ECO:0007669"/>
    <property type="project" value="UniProtKB-UniRule"/>
</dbReference>
<feature type="transmembrane region" description="Helical" evidence="5">
    <location>
        <begin position="21"/>
        <end position="39"/>
    </location>
</feature>
<comment type="function">
    <text evidence="5">Part of the twin-arginine translocation (Tat) system that transports large folded proteins containing a characteristic twin-arginine motif in their signal peptide across membranes.</text>
</comment>
<dbReference type="Proteomes" id="UP000188603">
    <property type="component" value="Chromosome"/>
</dbReference>
<organism evidence="6 7">
    <name type="scientific">Novibacillus thermophilus</name>
    <dbReference type="NCBI Taxonomy" id="1471761"/>
    <lineage>
        <taxon>Bacteria</taxon>
        <taxon>Bacillati</taxon>
        <taxon>Bacillota</taxon>
        <taxon>Bacilli</taxon>
        <taxon>Bacillales</taxon>
        <taxon>Thermoactinomycetaceae</taxon>
        <taxon>Novibacillus</taxon>
    </lineage>
</organism>
<keyword evidence="5" id="KW-1003">Cell membrane</keyword>
<sequence length="247" mass="28705">MTEQSSEQHILQHLEELRRRLIWVLLFFVVAIIVGFIFAEPIVQHLKNDPAARDIPWNVFALGDALRVYLQFAFVIALVMTTPFFMFQFWKFVKPGLKPHEQRATLVYIPFACMLFVVGILFAYYVIFPFVVQFISSFSERLGAQEMYGISQYFGFMFRLVLPTGIVFELPVIVMFLTRIRILTPGLLRKFRRYAYVLLVVVAAMITPPDFVSNILVAIPLILLYEASIWLSNRVYRKVAAEDASFR</sequence>
<dbReference type="RefSeq" id="WP_077718515.1">
    <property type="nucleotide sequence ID" value="NZ_CP019699.1"/>
</dbReference>
<comment type="subunit">
    <text evidence="5">Forms a complex with TatA.</text>
</comment>
<dbReference type="InterPro" id="IPR002033">
    <property type="entry name" value="TatC"/>
</dbReference>
<keyword evidence="5" id="KW-0653">Protein transport</keyword>
<dbReference type="GO" id="GO:0009977">
    <property type="term" value="F:proton motive force dependent protein transmembrane transporter activity"/>
    <property type="evidence" value="ECO:0007669"/>
    <property type="project" value="TreeGrafter"/>
</dbReference>
<dbReference type="GO" id="GO:0065002">
    <property type="term" value="P:intracellular protein transmembrane transport"/>
    <property type="evidence" value="ECO:0007669"/>
    <property type="project" value="TreeGrafter"/>
</dbReference>
<dbReference type="EMBL" id="CP019699">
    <property type="protein sequence ID" value="AQS54694.1"/>
    <property type="molecule type" value="Genomic_DNA"/>
</dbReference>
<dbReference type="HAMAP" id="MF_00902">
    <property type="entry name" value="TatC"/>
    <property type="match status" value="1"/>
</dbReference>
<dbReference type="GO" id="GO:0043953">
    <property type="term" value="P:protein transport by the Tat complex"/>
    <property type="evidence" value="ECO:0007669"/>
    <property type="project" value="UniProtKB-UniRule"/>
</dbReference>
<dbReference type="STRING" id="1471761.B0W44_01790"/>
<dbReference type="PANTHER" id="PTHR30371">
    <property type="entry name" value="SEC-INDEPENDENT PROTEIN TRANSLOCASE PROTEIN TATC"/>
    <property type="match status" value="1"/>
</dbReference>
<feature type="transmembrane region" description="Helical" evidence="5">
    <location>
        <begin position="68"/>
        <end position="87"/>
    </location>
</feature>
<dbReference type="PRINTS" id="PR01840">
    <property type="entry name" value="TATCFAMILY"/>
</dbReference>
<evidence type="ECO:0000256" key="5">
    <source>
        <dbReference type="HAMAP-Rule" id="MF_00902"/>
    </source>
</evidence>
<feature type="transmembrane region" description="Helical" evidence="5">
    <location>
        <begin position="108"/>
        <end position="136"/>
    </location>
</feature>
<dbReference type="Pfam" id="PF00902">
    <property type="entry name" value="TatC"/>
    <property type="match status" value="1"/>
</dbReference>
<evidence type="ECO:0000256" key="3">
    <source>
        <dbReference type="ARBA" id="ARBA00022989"/>
    </source>
</evidence>
<keyword evidence="4 5" id="KW-0472">Membrane</keyword>
<comment type="caution">
    <text evidence="5">Lacks conserved residue(s) required for the propagation of feature annotation.</text>
</comment>
<gene>
    <name evidence="5" type="primary">tatC</name>
    <name evidence="6" type="ORF">B0W44_01790</name>
</gene>
<dbReference type="KEGG" id="ntr:B0W44_01790"/>
<comment type="subcellular location">
    <subcellularLocation>
        <location evidence="5">Cell membrane</location>
        <topology evidence="5">Multi-pass membrane protein</topology>
    </subcellularLocation>
    <subcellularLocation>
        <location evidence="1">Membrane</location>
        <topology evidence="1">Multi-pass membrane protein</topology>
    </subcellularLocation>
</comment>
<dbReference type="InterPro" id="IPR019820">
    <property type="entry name" value="Sec-indep_translocase_CS"/>
</dbReference>
<evidence type="ECO:0000256" key="1">
    <source>
        <dbReference type="ARBA" id="ARBA00004141"/>
    </source>
</evidence>
<keyword evidence="7" id="KW-1185">Reference proteome</keyword>
<feature type="transmembrane region" description="Helical" evidence="5">
    <location>
        <begin position="156"/>
        <end position="178"/>
    </location>
</feature>
<evidence type="ECO:0000256" key="4">
    <source>
        <dbReference type="ARBA" id="ARBA00023136"/>
    </source>
</evidence>
<evidence type="ECO:0000313" key="7">
    <source>
        <dbReference type="Proteomes" id="UP000188603"/>
    </source>
</evidence>
<dbReference type="NCBIfam" id="TIGR00945">
    <property type="entry name" value="tatC"/>
    <property type="match status" value="1"/>
</dbReference>
<name>A0A1U9K3U4_9BACL</name>
<dbReference type="OrthoDB" id="9777044at2"/>
<dbReference type="PROSITE" id="PS01218">
    <property type="entry name" value="TATC"/>
    <property type="match status" value="1"/>
</dbReference>
<dbReference type="PANTHER" id="PTHR30371:SF0">
    <property type="entry name" value="SEC-INDEPENDENT PROTEIN TRANSLOCASE PROTEIN TATC, CHLOROPLASTIC-RELATED"/>
    <property type="match status" value="1"/>
</dbReference>